<evidence type="ECO:0000313" key="2">
    <source>
        <dbReference type="Proteomes" id="UP001185092"/>
    </source>
</evidence>
<keyword evidence="2" id="KW-1185">Reference proteome</keyword>
<evidence type="ECO:0000313" key="1">
    <source>
        <dbReference type="EMBL" id="MDR6238200.1"/>
    </source>
</evidence>
<dbReference type="Proteomes" id="UP001185092">
    <property type="component" value="Unassembled WGS sequence"/>
</dbReference>
<protein>
    <submittedName>
        <fullName evidence="1">Uncharacterized protein</fullName>
    </submittedName>
</protein>
<gene>
    <name evidence="1" type="ORF">HNQ88_001176</name>
</gene>
<dbReference type="RefSeq" id="WP_309937671.1">
    <property type="nucleotide sequence ID" value="NZ_AP025305.1"/>
</dbReference>
<dbReference type="EMBL" id="JAVDQD010000001">
    <property type="protein sequence ID" value="MDR6238200.1"/>
    <property type="molecule type" value="Genomic_DNA"/>
</dbReference>
<organism evidence="1 2">
    <name type="scientific">Aureibacter tunicatorum</name>
    <dbReference type="NCBI Taxonomy" id="866807"/>
    <lineage>
        <taxon>Bacteria</taxon>
        <taxon>Pseudomonadati</taxon>
        <taxon>Bacteroidota</taxon>
        <taxon>Cytophagia</taxon>
        <taxon>Cytophagales</taxon>
        <taxon>Persicobacteraceae</taxon>
        <taxon>Aureibacter</taxon>
    </lineage>
</organism>
<accession>A0AAE3XLM1</accession>
<name>A0AAE3XLM1_9BACT</name>
<proteinExistence type="predicted"/>
<sequence>MNSVINIVIFVDVISALSEGSLHGSIFLMDDSEFQSQHEGSSELMTHCATGQLVKWKIYAIDVQTPVEIKSISFGGVPIGNVPQEESAQNGDSKVWSGYVPTWMEENKSYSYQLEVQMGKGECSDMLIDTASLVRVSPSLSC</sequence>
<comment type="caution">
    <text evidence="1">The sequence shown here is derived from an EMBL/GenBank/DDBJ whole genome shotgun (WGS) entry which is preliminary data.</text>
</comment>
<dbReference type="AlphaFoldDB" id="A0AAE3XLM1"/>
<reference evidence="1" key="1">
    <citation type="submission" date="2023-07" db="EMBL/GenBank/DDBJ databases">
        <title>Genomic Encyclopedia of Type Strains, Phase IV (KMG-IV): sequencing the most valuable type-strain genomes for metagenomic binning, comparative biology and taxonomic classification.</title>
        <authorList>
            <person name="Goeker M."/>
        </authorList>
    </citation>
    <scope>NUCLEOTIDE SEQUENCE</scope>
    <source>
        <strain evidence="1">DSM 26174</strain>
    </source>
</reference>